<dbReference type="AlphaFoldDB" id="A0A6P6XM08"/>
<dbReference type="PROSITE" id="PS50011">
    <property type="entry name" value="PROTEIN_KINASE_DOM"/>
    <property type="match status" value="1"/>
</dbReference>
<reference evidence="10" key="1">
    <citation type="submission" date="2025-08" db="UniProtKB">
        <authorList>
            <consortium name="RefSeq"/>
        </authorList>
    </citation>
    <scope>IDENTIFICATION</scope>
    <source>
        <strain evidence="10">Airmid</strain>
    </source>
</reference>
<dbReference type="OMA" id="FIMINKI"/>
<keyword evidence="5" id="KW-0418">Kinase</keyword>
<evidence type="ECO:0000256" key="6">
    <source>
        <dbReference type="ARBA" id="ARBA00022840"/>
    </source>
</evidence>
<dbReference type="GO" id="GO:0035861">
    <property type="term" value="C:site of double-strand break"/>
    <property type="evidence" value="ECO:0007669"/>
    <property type="project" value="TreeGrafter"/>
</dbReference>
<dbReference type="GO" id="GO:0005737">
    <property type="term" value="C:cytoplasm"/>
    <property type="evidence" value="ECO:0007669"/>
    <property type="project" value="TreeGrafter"/>
</dbReference>
<dbReference type="InterPro" id="IPR011009">
    <property type="entry name" value="Kinase-like_dom_sf"/>
</dbReference>
<dbReference type="Gene3D" id="1.10.510.10">
    <property type="entry name" value="Transferase(Phosphotransferase) domain 1"/>
    <property type="match status" value="1"/>
</dbReference>
<dbReference type="RefSeq" id="XP_027194462.1">
    <property type="nucleotide sequence ID" value="XM_027338661.1"/>
</dbReference>
<dbReference type="OrthoDB" id="6492282at2759"/>
<dbReference type="EC" id="2.7.11.1" evidence="1"/>
<dbReference type="InterPro" id="IPR008271">
    <property type="entry name" value="Ser/Thr_kinase_AS"/>
</dbReference>
<gene>
    <name evidence="10" type="primary">LOC113789165</name>
</gene>
<comment type="catalytic activity">
    <reaction evidence="7">
        <text>L-threonyl-[protein] + ATP = O-phospho-L-threonyl-[protein] + ADP + H(+)</text>
        <dbReference type="Rhea" id="RHEA:46608"/>
        <dbReference type="Rhea" id="RHEA-COMP:11060"/>
        <dbReference type="Rhea" id="RHEA-COMP:11605"/>
        <dbReference type="ChEBI" id="CHEBI:15378"/>
        <dbReference type="ChEBI" id="CHEBI:30013"/>
        <dbReference type="ChEBI" id="CHEBI:30616"/>
        <dbReference type="ChEBI" id="CHEBI:61977"/>
        <dbReference type="ChEBI" id="CHEBI:456216"/>
        <dbReference type="EC" id="2.7.11.1"/>
    </reaction>
</comment>
<evidence type="ECO:0000256" key="7">
    <source>
        <dbReference type="ARBA" id="ARBA00047899"/>
    </source>
</evidence>
<dbReference type="PANTHER" id="PTHR43895">
    <property type="entry name" value="CALCIUM/CALMODULIN-DEPENDENT PROTEIN KINASE KINASE-RELATED"/>
    <property type="match status" value="1"/>
</dbReference>
<dbReference type="Pfam" id="PF00069">
    <property type="entry name" value="Pkinase"/>
    <property type="match status" value="1"/>
</dbReference>
<evidence type="ECO:0000256" key="1">
    <source>
        <dbReference type="ARBA" id="ARBA00012513"/>
    </source>
</evidence>
<protein>
    <recommendedName>
        <fullName evidence="1">non-specific serine/threonine protein kinase</fullName>
        <ecNumber evidence="1">2.7.11.1</ecNumber>
    </recommendedName>
</protein>
<keyword evidence="3" id="KW-0808">Transferase</keyword>
<evidence type="ECO:0000256" key="4">
    <source>
        <dbReference type="ARBA" id="ARBA00022741"/>
    </source>
</evidence>
<keyword evidence="2" id="KW-0723">Serine/threonine-protein kinase</keyword>
<dbReference type="SMART" id="SM00220">
    <property type="entry name" value="S_TKc"/>
    <property type="match status" value="1"/>
</dbReference>
<comment type="catalytic activity">
    <reaction evidence="8">
        <text>L-seryl-[protein] + ATP = O-phospho-L-seryl-[protein] + ADP + H(+)</text>
        <dbReference type="Rhea" id="RHEA:17989"/>
        <dbReference type="Rhea" id="RHEA-COMP:9863"/>
        <dbReference type="Rhea" id="RHEA-COMP:11604"/>
        <dbReference type="ChEBI" id="CHEBI:15378"/>
        <dbReference type="ChEBI" id="CHEBI:29999"/>
        <dbReference type="ChEBI" id="CHEBI:30616"/>
        <dbReference type="ChEBI" id="CHEBI:83421"/>
        <dbReference type="ChEBI" id="CHEBI:456216"/>
        <dbReference type="EC" id="2.7.11.1"/>
    </reaction>
</comment>
<evidence type="ECO:0000313" key="9">
    <source>
        <dbReference type="Proteomes" id="UP000515146"/>
    </source>
</evidence>
<dbReference type="GO" id="GO:0004674">
    <property type="term" value="F:protein serine/threonine kinase activity"/>
    <property type="evidence" value="ECO:0007669"/>
    <property type="project" value="UniProtKB-KW"/>
</dbReference>
<dbReference type="GO" id="GO:0007095">
    <property type="term" value="P:mitotic G2 DNA damage checkpoint signaling"/>
    <property type="evidence" value="ECO:0007669"/>
    <property type="project" value="TreeGrafter"/>
</dbReference>
<dbReference type="SUPFAM" id="SSF56112">
    <property type="entry name" value="Protein kinase-like (PK-like)"/>
    <property type="match status" value="1"/>
</dbReference>
<dbReference type="PANTHER" id="PTHR43895:SF32">
    <property type="entry name" value="SERINE_THREONINE-PROTEIN KINASE CHK1"/>
    <property type="match status" value="1"/>
</dbReference>
<dbReference type="GeneID" id="113789165"/>
<keyword evidence="6" id="KW-0067">ATP-binding</keyword>
<organism evidence="9 10">
    <name type="scientific">Dermatophagoides pteronyssinus</name>
    <name type="common">European house dust mite</name>
    <dbReference type="NCBI Taxonomy" id="6956"/>
    <lineage>
        <taxon>Eukaryota</taxon>
        <taxon>Metazoa</taxon>
        <taxon>Ecdysozoa</taxon>
        <taxon>Arthropoda</taxon>
        <taxon>Chelicerata</taxon>
        <taxon>Arachnida</taxon>
        <taxon>Acari</taxon>
        <taxon>Acariformes</taxon>
        <taxon>Sarcoptiformes</taxon>
        <taxon>Astigmata</taxon>
        <taxon>Psoroptidia</taxon>
        <taxon>Analgoidea</taxon>
        <taxon>Pyroglyphidae</taxon>
        <taxon>Dermatophagoidinae</taxon>
        <taxon>Dermatophagoides</taxon>
    </lineage>
</organism>
<dbReference type="PROSITE" id="PS00108">
    <property type="entry name" value="PROTEIN_KINASE_ST"/>
    <property type="match status" value="1"/>
</dbReference>
<evidence type="ECO:0000256" key="8">
    <source>
        <dbReference type="ARBA" id="ARBA00048679"/>
    </source>
</evidence>
<name>A0A6P6XM08_DERPT</name>
<evidence type="ECO:0000313" key="10">
    <source>
        <dbReference type="RefSeq" id="XP_027194462.1"/>
    </source>
</evidence>
<evidence type="ECO:0000256" key="2">
    <source>
        <dbReference type="ARBA" id="ARBA00022527"/>
    </source>
</evidence>
<keyword evidence="9" id="KW-1185">Reference proteome</keyword>
<dbReference type="InterPro" id="IPR000719">
    <property type="entry name" value="Prot_kinase_dom"/>
</dbReference>
<keyword evidence="4" id="KW-0547">Nucleotide-binding</keyword>
<dbReference type="GO" id="GO:0005634">
    <property type="term" value="C:nucleus"/>
    <property type="evidence" value="ECO:0007669"/>
    <property type="project" value="TreeGrafter"/>
</dbReference>
<sequence length="295" mass="34675">MDELMRRGYESFVRIDEGGQAKVYKSVKQTKLFAIKVVHVEDPNNPRLDDDLKRELQIIRNVKHPNCVRLEELLRSKGKIYIIMDFMPNGTIGSWVKTHGPICEWKARAWFCPVARAVKYLHEHRIAHRDLKLDNILLDSHWNPMVSDFGFSRFVRLSDSGQVVKSDTYCGTTSYNPPEVLKQTPYDPFAADIWCLGVMLFIMINKIYPFDRHDKQKMYECQLNRQYKLQDSIEEKSSNDIKDLIRILLEPDPEHRPNIREICEHPWFPIVLRENEILSSRSMISLKSVRRNADS</sequence>
<evidence type="ECO:0000256" key="3">
    <source>
        <dbReference type="ARBA" id="ARBA00022679"/>
    </source>
</evidence>
<dbReference type="GO" id="GO:0005524">
    <property type="term" value="F:ATP binding"/>
    <property type="evidence" value="ECO:0007669"/>
    <property type="project" value="UniProtKB-KW"/>
</dbReference>
<dbReference type="KEGG" id="dpte:113789165"/>
<dbReference type="Proteomes" id="UP000515146">
    <property type="component" value="Unplaced"/>
</dbReference>
<proteinExistence type="predicted"/>
<dbReference type="InParanoid" id="A0A6P6XM08"/>
<accession>A0A6P6XM08</accession>
<evidence type="ECO:0000256" key="5">
    <source>
        <dbReference type="ARBA" id="ARBA00022777"/>
    </source>
</evidence>